<dbReference type="EMBL" id="WJQU01000003">
    <property type="protein sequence ID" value="KAJ6638318.1"/>
    <property type="molecule type" value="Genomic_DNA"/>
</dbReference>
<keyword evidence="1" id="KW-0732">Signal</keyword>
<sequence length="224" mass="25117">MMSIPYLVLACKLNLTDAWAGATARNVQRSIEKKIINNVTTTSDVFFIYELIFSSIMTNFRQPQPKFKANRFENGNGSSKIAQIPNTINYGTGLGHLALCGVTGWAIHEILIQSPLSLCCFTFIMGHSLLGVLRFTHPSVSECVMKTYHITTLLAQTLPLLLVTTQLCMNVRLFLQYIYVQIIFALLPTICELSNQHRYRDYTLNAIVVLNALLLANLTTHSKS</sequence>
<evidence type="ECO:0000256" key="1">
    <source>
        <dbReference type="SAM" id="SignalP"/>
    </source>
</evidence>
<evidence type="ECO:0000313" key="2">
    <source>
        <dbReference type="EMBL" id="KAJ6638318.1"/>
    </source>
</evidence>
<name>A0A9Q0MUP0_9DIPT</name>
<dbReference type="AlphaFoldDB" id="A0A9Q0MUP0"/>
<accession>A0A9Q0MUP0</accession>
<proteinExistence type="predicted"/>
<evidence type="ECO:0000313" key="3">
    <source>
        <dbReference type="Proteomes" id="UP001151699"/>
    </source>
</evidence>
<comment type="caution">
    <text evidence="2">The sequence shown here is derived from an EMBL/GenBank/DDBJ whole genome shotgun (WGS) entry which is preliminary data.</text>
</comment>
<gene>
    <name evidence="2" type="ORF">Bhyg_11053</name>
</gene>
<dbReference type="OrthoDB" id="7762401at2759"/>
<organism evidence="2 3">
    <name type="scientific">Pseudolycoriella hygida</name>
    <dbReference type="NCBI Taxonomy" id="35572"/>
    <lineage>
        <taxon>Eukaryota</taxon>
        <taxon>Metazoa</taxon>
        <taxon>Ecdysozoa</taxon>
        <taxon>Arthropoda</taxon>
        <taxon>Hexapoda</taxon>
        <taxon>Insecta</taxon>
        <taxon>Pterygota</taxon>
        <taxon>Neoptera</taxon>
        <taxon>Endopterygota</taxon>
        <taxon>Diptera</taxon>
        <taxon>Nematocera</taxon>
        <taxon>Sciaroidea</taxon>
        <taxon>Sciaridae</taxon>
        <taxon>Pseudolycoriella</taxon>
    </lineage>
</organism>
<feature type="chain" id="PRO_5040175735" evidence="1">
    <location>
        <begin position="19"/>
        <end position="224"/>
    </location>
</feature>
<feature type="signal peptide" evidence="1">
    <location>
        <begin position="1"/>
        <end position="18"/>
    </location>
</feature>
<reference evidence="2" key="1">
    <citation type="submission" date="2022-07" db="EMBL/GenBank/DDBJ databases">
        <authorList>
            <person name="Trinca V."/>
            <person name="Uliana J.V.C."/>
            <person name="Torres T.T."/>
            <person name="Ward R.J."/>
            <person name="Monesi N."/>
        </authorList>
    </citation>
    <scope>NUCLEOTIDE SEQUENCE</scope>
    <source>
        <strain evidence="2">HSMRA1968</strain>
        <tissue evidence="2">Whole embryos</tissue>
    </source>
</reference>
<protein>
    <submittedName>
        <fullName evidence="2">Uncharacterized protein</fullName>
    </submittedName>
</protein>
<keyword evidence="3" id="KW-1185">Reference proteome</keyword>
<dbReference type="Proteomes" id="UP001151699">
    <property type="component" value="Chromosome X"/>
</dbReference>